<dbReference type="OrthoDB" id="2443at2759"/>
<dbReference type="Gene3D" id="3.10.20.90">
    <property type="entry name" value="Phosphatidylinositol 3-kinase Catalytic Subunit, Chain A, domain 1"/>
    <property type="match status" value="1"/>
</dbReference>
<dbReference type="CDD" id="cd00165">
    <property type="entry name" value="S4"/>
    <property type="match status" value="1"/>
</dbReference>
<sequence length="535" mass="60855">VVAVRGRRHSQTAGFKKSERPMVVQADARPSMPGSGSGTSSVLGRASAAALCALVATMADRRSRQRAEKVVVRIFPSRVRSRQKTMRRLEPFGEMPAWSRKPLLRKKLKQPWRQRPTPKLSMFGRYWIERSRVSCHYNIKISQLTKYVLRAFKEGRKHPIDCLMQILESRLDNFVWRVGLAPTMAAARWMVRENHIQIRHAGKDTDWKPPDWVTTNVPSTLLMLGDEIRVRPKKKSIGLAQKHQEEDGPVDVPTHLEWDREELIGRYNDICDSNELGLNVCEDFLLYKFLGPQGVRQRHIRWFEGTTIPIPKIYNGGRIRPTPENILNMKKGAGLRSRGRRRPPCLWGKTGGHMLNNPWEYGSKVKEALGSNVFDPANVWPLLYKGLLRRPSTPLPAPQPIPEGYQVAPPPPRPLLLFITNVKNARTVWVEISINDNVHMLKRYTARKMLIPVEDMILVYQGEELKNDTQIKQSKLDFVIQKAAEGEPSAEDCTIHLIDIKDTPADIREPKQAMDGCDIALAGGMAHQSGSMTHK</sequence>
<dbReference type="EMBL" id="CAJNIZ010045070">
    <property type="protein sequence ID" value="CAE7709584.1"/>
    <property type="molecule type" value="Genomic_DNA"/>
</dbReference>
<dbReference type="InterPro" id="IPR036986">
    <property type="entry name" value="S4_RNA-bd_sf"/>
</dbReference>
<organism evidence="4 5">
    <name type="scientific">Symbiodinium pilosum</name>
    <name type="common">Dinoflagellate</name>
    <dbReference type="NCBI Taxonomy" id="2952"/>
    <lineage>
        <taxon>Eukaryota</taxon>
        <taxon>Sar</taxon>
        <taxon>Alveolata</taxon>
        <taxon>Dinophyceae</taxon>
        <taxon>Suessiales</taxon>
        <taxon>Symbiodiniaceae</taxon>
        <taxon>Symbiodinium</taxon>
    </lineage>
</organism>
<evidence type="ECO:0000256" key="2">
    <source>
        <dbReference type="SAM" id="MobiDB-lite"/>
    </source>
</evidence>
<feature type="region of interest" description="Disordered" evidence="2">
    <location>
        <begin position="1"/>
        <end position="40"/>
    </location>
</feature>
<dbReference type="AlphaFoldDB" id="A0A812X7I5"/>
<feature type="domain" description="Ubiquitin-like" evidence="3">
    <location>
        <begin position="415"/>
        <end position="477"/>
    </location>
</feature>
<name>A0A812X7I5_SYMPI</name>
<dbReference type="SUPFAM" id="SSF55174">
    <property type="entry name" value="Alpha-L RNA-binding motif"/>
    <property type="match status" value="1"/>
</dbReference>
<dbReference type="CDD" id="cd17039">
    <property type="entry name" value="Ubl_ubiquitin_like"/>
    <property type="match status" value="1"/>
</dbReference>
<protein>
    <submittedName>
        <fullName evidence="4">Rps4 protein</fullName>
    </submittedName>
</protein>
<dbReference type="PROSITE" id="PS50889">
    <property type="entry name" value="S4"/>
    <property type="match status" value="1"/>
</dbReference>
<evidence type="ECO:0000256" key="1">
    <source>
        <dbReference type="PROSITE-ProRule" id="PRU00182"/>
    </source>
</evidence>
<feature type="compositionally biased region" description="Basic residues" evidence="2">
    <location>
        <begin position="1"/>
        <end position="10"/>
    </location>
</feature>
<accession>A0A812X7I5</accession>
<evidence type="ECO:0000259" key="3">
    <source>
        <dbReference type="PROSITE" id="PS50053"/>
    </source>
</evidence>
<dbReference type="Proteomes" id="UP000649617">
    <property type="component" value="Unassembled WGS sequence"/>
</dbReference>
<dbReference type="Gene3D" id="3.10.290.10">
    <property type="entry name" value="RNA-binding S4 domain"/>
    <property type="match status" value="1"/>
</dbReference>
<comment type="caution">
    <text evidence="4">The sequence shown here is derived from an EMBL/GenBank/DDBJ whole genome shotgun (WGS) entry which is preliminary data.</text>
</comment>
<proteinExistence type="predicted"/>
<dbReference type="InterPro" id="IPR000626">
    <property type="entry name" value="Ubiquitin-like_dom"/>
</dbReference>
<dbReference type="InterPro" id="IPR029071">
    <property type="entry name" value="Ubiquitin-like_domsf"/>
</dbReference>
<evidence type="ECO:0000313" key="4">
    <source>
        <dbReference type="EMBL" id="CAE7709584.1"/>
    </source>
</evidence>
<keyword evidence="5" id="KW-1185">Reference proteome</keyword>
<keyword evidence="1" id="KW-0694">RNA-binding</keyword>
<reference evidence="4" key="1">
    <citation type="submission" date="2021-02" db="EMBL/GenBank/DDBJ databases">
        <authorList>
            <person name="Dougan E. K."/>
            <person name="Rhodes N."/>
            <person name="Thang M."/>
            <person name="Chan C."/>
        </authorList>
    </citation>
    <scope>NUCLEOTIDE SEQUENCE</scope>
</reference>
<feature type="non-terminal residue" evidence="4">
    <location>
        <position position="1"/>
    </location>
</feature>
<dbReference type="PROSITE" id="PS50053">
    <property type="entry name" value="UBIQUITIN_2"/>
    <property type="match status" value="1"/>
</dbReference>
<dbReference type="Gene3D" id="1.10.1050.10">
    <property type="entry name" value="Ribosomal Protein S4 Delta 41, Chain A, domain 1"/>
    <property type="match status" value="1"/>
</dbReference>
<dbReference type="SUPFAM" id="SSF54236">
    <property type="entry name" value="Ubiquitin-like"/>
    <property type="match status" value="1"/>
</dbReference>
<gene>
    <name evidence="4" type="primary">rps4</name>
    <name evidence="4" type="ORF">SPIL2461_LOCUS20098</name>
</gene>
<feature type="non-terminal residue" evidence="4">
    <location>
        <position position="535"/>
    </location>
</feature>
<evidence type="ECO:0000313" key="5">
    <source>
        <dbReference type="Proteomes" id="UP000649617"/>
    </source>
</evidence>
<dbReference type="GO" id="GO:0003723">
    <property type="term" value="F:RNA binding"/>
    <property type="evidence" value="ECO:0007669"/>
    <property type="project" value="UniProtKB-KW"/>
</dbReference>